<feature type="active site" description="Proton donor" evidence="4">
    <location>
        <position position="161"/>
    </location>
</feature>
<accession>A0ABZ0A3A1</accession>
<evidence type="ECO:0000313" key="8">
    <source>
        <dbReference type="EMBL" id="WNM42061.1"/>
    </source>
</evidence>
<feature type="chain" id="PRO_5046290715" evidence="6">
    <location>
        <begin position="16"/>
        <end position="349"/>
    </location>
</feature>
<proteinExistence type="inferred from homology"/>
<reference evidence="8 9" key="1">
    <citation type="submission" date="2023-09" db="EMBL/GenBank/DDBJ databases">
        <title>Micromonospora halotolerans DSM 45598 genome sequence.</title>
        <authorList>
            <person name="Mo P."/>
        </authorList>
    </citation>
    <scope>NUCLEOTIDE SEQUENCE [LARGE SCALE GENOMIC DNA]</scope>
    <source>
        <strain evidence="8 9">DSM 45598</strain>
    </source>
</reference>
<feature type="domain" description="GH26" evidence="7">
    <location>
        <begin position="41"/>
        <end position="334"/>
    </location>
</feature>
<evidence type="ECO:0000256" key="4">
    <source>
        <dbReference type="PROSITE-ProRule" id="PRU01100"/>
    </source>
</evidence>
<dbReference type="InterPro" id="IPR000805">
    <property type="entry name" value="Glyco_hydro_26"/>
</dbReference>
<dbReference type="PANTHER" id="PTHR40079:SF4">
    <property type="entry name" value="GH26 DOMAIN-CONTAINING PROTEIN-RELATED"/>
    <property type="match status" value="1"/>
</dbReference>
<feature type="region of interest" description="Disordered" evidence="5">
    <location>
        <begin position="26"/>
        <end position="57"/>
    </location>
</feature>
<dbReference type="PANTHER" id="PTHR40079">
    <property type="entry name" value="MANNAN ENDO-1,4-BETA-MANNOSIDASE E-RELATED"/>
    <property type="match status" value="1"/>
</dbReference>
<dbReference type="Pfam" id="PF02156">
    <property type="entry name" value="Glyco_hydro_26"/>
    <property type="match status" value="1"/>
</dbReference>
<comment type="similarity">
    <text evidence="1 4">Belongs to the glycosyl hydrolase 26 family.</text>
</comment>
<keyword evidence="9" id="KW-1185">Reference proteome</keyword>
<feature type="active site" description="Nucleophile" evidence="4">
    <location>
        <position position="262"/>
    </location>
</feature>
<dbReference type="GO" id="GO:0016787">
    <property type="term" value="F:hydrolase activity"/>
    <property type="evidence" value="ECO:0007669"/>
    <property type="project" value="UniProtKB-KW"/>
</dbReference>
<evidence type="ECO:0000313" key="9">
    <source>
        <dbReference type="Proteomes" id="UP001303001"/>
    </source>
</evidence>
<dbReference type="RefSeq" id="WP_313723926.1">
    <property type="nucleotide sequence ID" value="NZ_CP134876.1"/>
</dbReference>
<evidence type="ECO:0000256" key="5">
    <source>
        <dbReference type="SAM" id="MobiDB-lite"/>
    </source>
</evidence>
<name>A0ABZ0A3A1_9ACTN</name>
<dbReference type="Gene3D" id="3.20.20.80">
    <property type="entry name" value="Glycosidases"/>
    <property type="match status" value="1"/>
</dbReference>
<dbReference type="InterPro" id="IPR017853">
    <property type="entry name" value="GH"/>
</dbReference>
<keyword evidence="3 4" id="KW-0326">Glycosidase</keyword>
<feature type="signal peptide" evidence="6">
    <location>
        <begin position="1"/>
        <end position="15"/>
    </location>
</feature>
<evidence type="ECO:0000259" key="7">
    <source>
        <dbReference type="PROSITE" id="PS51764"/>
    </source>
</evidence>
<dbReference type="Proteomes" id="UP001303001">
    <property type="component" value="Chromosome"/>
</dbReference>
<dbReference type="PROSITE" id="PS51764">
    <property type="entry name" value="GH26"/>
    <property type="match status" value="1"/>
</dbReference>
<dbReference type="EMBL" id="CP134876">
    <property type="protein sequence ID" value="WNM42061.1"/>
    <property type="molecule type" value="Genomic_DNA"/>
</dbReference>
<evidence type="ECO:0000256" key="2">
    <source>
        <dbReference type="ARBA" id="ARBA00022801"/>
    </source>
</evidence>
<evidence type="ECO:0000256" key="1">
    <source>
        <dbReference type="ARBA" id="ARBA00007754"/>
    </source>
</evidence>
<keyword evidence="6" id="KW-0732">Signal</keyword>
<organism evidence="8 9">
    <name type="scientific">Micromonospora halotolerans</name>
    <dbReference type="NCBI Taxonomy" id="709879"/>
    <lineage>
        <taxon>Bacteria</taxon>
        <taxon>Bacillati</taxon>
        <taxon>Actinomycetota</taxon>
        <taxon>Actinomycetes</taxon>
        <taxon>Micromonosporales</taxon>
        <taxon>Micromonosporaceae</taxon>
        <taxon>Micromonospora</taxon>
    </lineage>
</organism>
<evidence type="ECO:0000256" key="6">
    <source>
        <dbReference type="SAM" id="SignalP"/>
    </source>
</evidence>
<feature type="compositionally biased region" description="Low complexity" evidence="5">
    <location>
        <begin position="40"/>
        <end position="53"/>
    </location>
</feature>
<gene>
    <name evidence="8" type="ORF">RMN56_12285</name>
</gene>
<dbReference type="SUPFAM" id="SSF51445">
    <property type="entry name" value="(Trans)glycosidases"/>
    <property type="match status" value="1"/>
</dbReference>
<sequence length="349" mass="38223">MAAVFALACLVPAVAGCDFGSTDGPDGATTAAAPPPPTVTPRTGPVRTTGRGPELPEKGAWVGAWVKPQFHNATGRAAAYDDFNRAAGGELAIAHMFHEWNEAFPGATERAFQSQGKLQMISWQGTDTRSTVSGVYDSLIRQRAADVKEFGVPVLLRYRWEMDRPNLAASMHSPEDYVAAWKHVRAIFTEVGVTNAAWVWCPHADGFAEPDRDAAAYYPGDDQVDWLCADVYPGPEWNSFPDRMDHFMAFAQKHPRPVVIGEFGLTQEGRPGQRADWMREVGPYLKKHPQIKAAIYFAARQTTKPLYDSTFGNDPESAAVFREMATDPYFNPPPPDLSVSSAPPSVPGR</sequence>
<evidence type="ECO:0000256" key="3">
    <source>
        <dbReference type="ARBA" id="ARBA00023295"/>
    </source>
</evidence>
<feature type="region of interest" description="Disordered" evidence="5">
    <location>
        <begin position="326"/>
        <end position="349"/>
    </location>
</feature>
<protein>
    <submittedName>
        <fullName evidence="8">Glycosyl hydrolase</fullName>
    </submittedName>
</protein>
<keyword evidence="2 4" id="KW-0378">Hydrolase</keyword>
<dbReference type="InterPro" id="IPR022790">
    <property type="entry name" value="GH26_dom"/>
</dbReference>